<dbReference type="InterPro" id="IPR050736">
    <property type="entry name" value="Sensor_HK_Regulatory"/>
</dbReference>
<name>A0A518DYF4_9BACT</name>
<sequence>MFERRSLKWPITVGVVLIVLVVALTIGWVLLSFFGGQWLLAAIGAAVFCVVLLGVVFYLVLTIKEVNLNRRQSNFMDSITHELKSPIASLKLYLQTLTMRQVEENEREEFHRYMLEDVERLDALINHLLIAAHINKGGPLETPDEMELSSMLQQCAASVCMRYRTPPETVSLDLVPCLVRARQVDADLIFRNLIDNGIKYGGSPPRVEIVMRPREGGKVCVTVSDNGRGIPAHLRNKIFGRFVRLGFELQREKPGTGLGLHIVWSLVRRLKGKIRVKDAEDGIGAQFEVLLPGRAMETETAEVPGETEAS</sequence>
<dbReference type="KEGG" id="lcre:Pla8534_47050"/>
<dbReference type="SMART" id="SM00387">
    <property type="entry name" value="HATPase_c"/>
    <property type="match status" value="1"/>
</dbReference>
<evidence type="ECO:0000256" key="6">
    <source>
        <dbReference type="ARBA" id="ARBA00023012"/>
    </source>
</evidence>
<dbReference type="SMART" id="SM00388">
    <property type="entry name" value="HisKA"/>
    <property type="match status" value="1"/>
</dbReference>
<keyword evidence="7" id="KW-1133">Transmembrane helix</keyword>
<dbReference type="InterPro" id="IPR036890">
    <property type="entry name" value="HATPase_C_sf"/>
</dbReference>
<keyword evidence="10" id="KW-1185">Reference proteome</keyword>
<dbReference type="InterPro" id="IPR004358">
    <property type="entry name" value="Sig_transdc_His_kin-like_C"/>
</dbReference>
<keyword evidence="4 9" id="KW-0808">Transferase</keyword>
<dbReference type="CDD" id="cd00082">
    <property type="entry name" value="HisKA"/>
    <property type="match status" value="1"/>
</dbReference>
<dbReference type="Pfam" id="PF00512">
    <property type="entry name" value="HisKA"/>
    <property type="match status" value="1"/>
</dbReference>
<dbReference type="Proteomes" id="UP000317648">
    <property type="component" value="Chromosome"/>
</dbReference>
<dbReference type="SUPFAM" id="SSF47384">
    <property type="entry name" value="Homodimeric domain of signal transducing histidine kinase"/>
    <property type="match status" value="1"/>
</dbReference>
<proteinExistence type="predicted"/>
<dbReference type="InterPro" id="IPR005467">
    <property type="entry name" value="His_kinase_dom"/>
</dbReference>
<dbReference type="RefSeq" id="WP_231756378.1">
    <property type="nucleotide sequence ID" value="NZ_CP036433.1"/>
</dbReference>
<dbReference type="PANTHER" id="PTHR43711:SF1">
    <property type="entry name" value="HISTIDINE KINASE 1"/>
    <property type="match status" value="1"/>
</dbReference>
<evidence type="ECO:0000256" key="2">
    <source>
        <dbReference type="ARBA" id="ARBA00012438"/>
    </source>
</evidence>
<evidence type="ECO:0000313" key="10">
    <source>
        <dbReference type="Proteomes" id="UP000317648"/>
    </source>
</evidence>
<evidence type="ECO:0000256" key="5">
    <source>
        <dbReference type="ARBA" id="ARBA00022777"/>
    </source>
</evidence>
<dbReference type="GO" id="GO:0000155">
    <property type="term" value="F:phosphorelay sensor kinase activity"/>
    <property type="evidence" value="ECO:0007669"/>
    <property type="project" value="InterPro"/>
</dbReference>
<dbReference type="InterPro" id="IPR003661">
    <property type="entry name" value="HisK_dim/P_dom"/>
</dbReference>
<evidence type="ECO:0000256" key="3">
    <source>
        <dbReference type="ARBA" id="ARBA00022553"/>
    </source>
</evidence>
<accession>A0A518DYF4</accession>
<dbReference type="PANTHER" id="PTHR43711">
    <property type="entry name" value="TWO-COMPONENT HISTIDINE KINASE"/>
    <property type="match status" value="1"/>
</dbReference>
<organism evidence="9 10">
    <name type="scientific">Lignipirellula cremea</name>
    <dbReference type="NCBI Taxonomy" id="2528010"/>
    <lineage>
        <taxon>Bacteria</taxon>
        <taxon>Pseudomonadati</taxon>
        <taxon>Planctomycetota</taxon>
        <taxon>Planctomycetia</taxon>
        <taxon>Pirellulales</taxon>
        <taxon>Pirellulaceae</taxon>
        <taxon>Lignipirellula</taxon>
    </lineage>
</organism>
<protein>
    <recommendedName>
        <fullName evidence="2">histidine kinase</fullName>
        <ecNumber evidence="2">2.7.13.3</ecNumber>
    </recommendedName>
</protein>
<evidence type="ECO:0000256" key="7">
    <source>
        <dbReference type="SAM" id="Phobius"/>
    </source>
</evidence>
<evidence type="ECO:0000256" key="4">
    <source>
        <dbReference type="ARBA" id="ARBA00022679"/>
    </source>
</evidence>
<keyword evidence="3" id="KW-0597">Phosphoprotein</keyword>
<comment type="catalytic activity">
    <reaction evidence="1">
        <text>ATP + protein L-histidine = ADP + protein N-phospho-L-histidine.</text>
        <dbReference type="EC" id="2.7.13.3"/>
    </reaction>
</comment>
<dbReference type="InterPro" id="IPR036097">
    <property type="entry name" value="HisK_dim/P_sf"/>
</dbReference>
<keyword evidence="7" id="KW-0472">Membrane</keyword>
<dbReference type="PRINTS" id="PR00344">
    <property type="entry name" value="BCTRLSENSOR"/>
</dbReference>
<dbReference type="AlphaFoldDB" id="A0A518DYF4"/>
<dbReference type="EMBL" id="CP036433">
    <property type="protein sequence ID" value="QDU96883.1"/>
    <property type="molecule type" value="Genomic_DNA"/>
</dbReference>
<evidence type="ECO:0000259" key="8">
    <source>
        <dbReference type="PROSITE" id="PS50109"/>
    </source>
</evidence>
<dbReference type="PROSITE" id="PS50109">
    <property type="entry name" value="HIS_KIN"/>
    <property type="match status" value="1"/>
</dbReference>
<feature type="transmembrane region" description="Helical" evidence="7">
    <location>
        <begin position="12"/>
        <end position="31"/>
    </location>
</feature>
<reference evidence="9 10" key="1">
    <citation type="submission" date="2019-02" db="EMBL/GenBank/DDBJ databases">
        <title>Deep-cultivation of Planctomycetes and their phenomic and genomic characterization uncovers novel biology.</title>
        <authorList>
            <person name="Wiegand S."/>
            <person name="Jogler M."/>
            <person name="Boedeker C."/>
            <person name="Pinto D."/>
            <person name="Vollmers J."/>
            <person name="Rivas-Marin E."/>
            <person name="Kohn T."/>
            <person name="Peeters S.H."/>
            <person name="Heuer A."/>
            <person name="Rast P."/>
            <person name="Oberbeckmann S."/>
            <person name="Bunk B."/>
            <person name="Jeske O."/>
            <person name="Meyerdierks A."/>
            <person name="Storesund J.E."/>
            <person name="Kallscheuer N."/>
            <person name="Luecker S."/>
            <person name="Lage O.M."/>
            <person name="Pohl T."/>
            <person name="Merkel B.J."/>
            <person name="Hornburger P."/>
            <person name="Mueller R.-W."/>
            <person name="Bruemmer F."/>
            <person name="Labrenz M."/>
            <person name="Spormann A.M."/>
            <person name="Op den Camp H."/>
            <person name="Overmann J."/>
            <person name="Amann R."/>
            <person name="Jetten M.S.M."/>
            <person name="Mascher T."/>
            <person name="Medema M.H."/>
            <person name="Devos D.P."/>
            <person name="Kaster A.-K."/>
            <person name="Ovreas L."/>
            <person name="Rohde M."/>
            <person name="Galperin M.Y."/>
            <person name="Jogler C."/>
        </authorList>
    </citation>
    <scope>NUCLEOTIDE SEQUENCE [LARGE SCALE GENOMIC DNA]</scope>
    <source>
        <strain evidence="9 10">Pla85_3_4</strain>
    </source>
</reference>
<dbReference type="Gene3D" id="1.10.287.130">
    <property type="match status" value="1"/>
</dbReference>
<dbReference type="EC" id="2.7.13.3" evidence="2"/>
<dbReference type="InterPro" id="IPR003594">
    <property type="entry name" value="HATPase_dom"/>
</dbReference>
<evidence type="ECO:0000313" key="9">
    <source>
        <dbReference type="EMBL" id="QDU96883.1"/>
    </source>
</evidence>
<dbReference type="CDD" id="cd00075">
    <property type="entry name" value="HATPase"/>
    <property type="match status" value="1"/>
</dbReference>
<gene>
    <name evidence="9" type="primary">phoR_2</name>
    <name evidence="9" type="ORF">Pla8534_47050</name>
</gene>
<feature type="transmembrane region" description="Helical" evidence="7">
    <location>
        <begin position="37"/>
        <end position="61"/>
    </location>
</feature>
<evidence type="ECO:0000256" key="1">
    <source>
        <dbReference type="ARBA" id="ARBA00000085"/>
    </source>
</evidence>
<dbReference type="Gene3D" id="3.30.565.10">
    <property type="entry name" value="Histidine kinase-like ATPase, C-terminal domain"/>
    <property type="match status" value="1"/>
</dbReference>
<dbReference type="Pfam" id="PF02518">
    <property type="entry name" value="HATPase_c"/>
    <property type="match status" value="1"/>
</dbReference>
<keyword evidence="7" id="KW-0812">Transmembrane</keyword>
<feature type="domain" description="Histidine kinase" evidence="8">
    <location>
        <begin position="78"/>
        <end position="295"/>
    </location>
</feature>
<keyword evidence="6" id="KW-0902">Two-component regulatory system</keyword>
<keyword evidence="5" id="KW-0418">Kinase</keyword>
<dbReference type="SUPFAM" id="SSF55874">
    <property type="entry name" value="ATPase domain of HSP90 chaperone/DNA topoisomerase II/histidine kinase"/>
    <property type="match status" value="1"/>
</dbReference>